<protein>
    <submittedName>
        <fullName evidence="2">Uncharacterized protein</fullName>
    </submittedName>
</protein>
<feature type="region of interest" description="Disordered" evidence="1">
    <location>
        <begin position="1"/>
        <end position="44"/>
    </location>
</feature>
<sequence>QDAGPADPLPRPGAVDHRRGAEVRSGRQGEAHGDERLGRYADPYGDADPAYAAVLAHGIARPVGHLDAAAQPAADPHRVARLLGGDHPRCRRDGARARRSGLLRPQPGRGPADAAGARYAPLPEGPCGHRPRQDACRAARETDHGLHLRGFDVLVSTTIVENGIDIPNANTI</sequence>
<reference evidence="2" key="1">
    <citation type="journal article" date="2013" name="Environ. Microbiol.">
        <title>Microbiota from the distal guts of lean and obese adolescents exhibit partial functional redundancy besides clear differences in community structure.</title>
        <authorList>
            <person name="Ferrer M."/>
            <person name="Ruiz A."/>
            <person name="Lanza F."/>
            <person name="Haange S.B."/>
            <person name="Oberbach A."/>
            <person name="Till H."/>
            <person name="Bargiela R."/>
            <person name="Campoy C."/>
            <person name="Segura M.T."/>
            <person name="Richter M."/>
            <person name="von Bergen M."/>
            <person name="Seifert J."/>
            <person name="Suarez A."/>
        </authorList>
    </citation>
    <scope>NUCLEOTIDE SEQUENCE</scope>
</reference>
<feature type="compositionally biased region" description="Low complexity" evidence="1">
    <location>
        <begin position="100"/>
        <end position="122"/>
    </location>
</feature>
<feature type="non-terminal residue" evidence="2">
    <location>
        <position position="1"/>
    </location>
</feature>
<dbReference type="AlphaFoldDB" id="K1SQY5"/>
<gene>
    <name evidence="2" type="ORF">OBE_07632</name>
</gene>
<name>K1SQY5_9ZZZZ</name>
<organism evidence="2">
    <name type="scientific">human gut metagenome</name>
    <dbReference type="NCBI Taxonomy" id="408170"/>
    <lineage>
        <taxon>unclassified sequences</taxon>
        <taxon>metagenomes</taxon>
        <taxon>organismal metagenomes</taxon>
    </lineage>
</organism>
<feature type="compositionally biased region" description="Basic and acidic residues" evidence="1">
    <location>
        <begin position="14"/>
        <end position="39"/>
    </location>
</feature>
<comment type="caution">
    <text evidence="2">The sequence shown here is derived from an EMBL/GenBank/DDBJ whole genome shotgun (WGS) entry which is preliminary data.</text>
</comment>
<evidence type="ECO:0000313" key="2">
    <source>
        <dbReference type="EMBL" id="EKC63107.1"/>
    </source>
</evidence>
<evidence type="ECO:0000256" key="1">
    <source>
        <dbReference type="SAM" id="MobiDB-lite"/>
    </source>
</evidence>
<dbReference type="EMBL" id="AJWZ01005249">
    <property type="protein sequence ID" value="EKC63107.1"/>
    <property type="molecule type" value="Genomic_DNA"/>
</dbReference>
<feature type="region of interest" description="Disordered" evidence="1">
    <location>
        <begin position="83"/>
        <end position="133"/>
    </location>
</feature>
<feature type="compositionally biased region" description="Basic and acidic residues" evidence="1">
    <location>
        <begin position="84"/>
        <end position="96"/>
    </location>
</feature>
<dbReference type="InterPro" id="IPR027417">
    <property type="entry name" value="P-loop_NTPase"/>
</dbReference>
<feature type="non-terminal residue" evidence="2">
    <location>
        <position position="172"/>
    </location>
</feature>
<dbReference type="Gene3D" id="3.40.50.300">
    <property type="entry name" value="P-loop containing nucleotide triphosphate hydrolases"/>
    <property type="match status" value="1"/>
</dbReference>
<proteinExistence type="predicted"/>
<accession>K1SQY5</accession>